<dbReference type="RefSeq" id="WP_100987402.1">
    <property type="nucleotide sequence ID" value="NZ_CP025096.1"/>
</dbReference>
<organism evidence="1 2">
    <name type="scientific">Spirosoma pollinicola</name>
    <dbReference type="NCBI Taxonomy" id="2057025"/>
    <lineage>
        <taxon>Bacteria</taxon>
        <taxon>Pseudomonadati</taxon>
        <taxon>Bacteroidota</taxon>
        <taxon>Cytophagia</taxon>
        <taxon>Cytophagales</taxon>
        <taxon>Cytophagaceae</taxon>
        <taxon>Spirosoma</taxon>
    </lineage>
</organism>
<dbReference type="EMBL" id="CP025096">
    <property type="protein sequence ID" value="AUD01681.1"/>
    <property type="molecule type" value="Genomic_DNA"/>
</dbReference>
<dbReference type="OrthoDB" id="1117601at2"/>
<accession>A0A2K8YVM7</accession>
<name>A0A2K8YVM7_9BACT</name>
<proteinExistence type="predicted"/>
<reference evidence="1 2" key="1">
    <citation type="submission" date="2017-11" db="EMBL/GenBank/DDBJ databases">
        <title>Taxonomic description and genome sequences of Spirosoma HA7 sp. nov., isolated from pollen microhabitat of Corylus avellana.</title>
        <authorList>
            <person name="Ambika Manirajan B."/>
            <person name="Suarez C."/>
            <person name="Ratering S."/>
            <person name="Geissler-Plaum R."/>
            <person name="Cardinale M."/>
            <person name="Sylvia S."/>
        </authorList>
    </citation>
    <scope>NUCLEOTIDE SEQUENCE [LARGE SCALE GENOMIC DNA]</scope>
    <source>
        <strain evidence="1 2">HA7</strain>
    </source>
</reference>
<dbReference type="KEGG" id="spir:CWM47_07515"/>
<gene>
    <name evidence="1" type="ORF">CWM47_07515</name>
</gene>
<sequence>MTTLLGIGSRIQHDEFGNGVVINLKANGYIVTFLDHGVKILKFDAPLTIIEALEPDSDMVSLFDVEQSITRVLQRWVDQTEIVPLGDKWKGGKLILKPGRSDLSPKEMPIDAFFHKIVMVRDRLRVLEQRINASAIDDEEKVNIQQYITRIYGSLTSFNLLFKHQHQQFVGEKSTADA</sequence>
<keyword evidence="2" id="KW-1185">Reference proteome</keyword>
<evidence type="ECO:0000313" key="1">
    <source>
        <dbReference type="EMBL" id="AUD01681.1"/>
    </source>
</evidence>
<protein>
    <submittedName>
        <fullName evidence="1">Uncharacterized protein</fullName>
    </submittedName>
</protein>
<dbReference type="AlphaFoldDB" id="A0A2K8YVM7"/>
<dbReference type="Proteomes" id="UP000232883">
    <property type="component" value="Chromosome"/>
</dbReference>
<evidence type="ECO:0000313" key="2">
    <source>
        <dbReference type="Proteomes" id="UP000232883"/>
    </source>
</evidence>